<evidence type="ECO:0000256" key="2">
    <source>
        <dbReference type="ARBA" id="ARBA00023002"/>
    </source>
</evidence>
<dbReference type="FunFam" id="3.40.50.720:FF:000084">
    <property type="entry name" value="Short-chain dehydrogenase reductase"/>
    <property type="match status" value="1"/>
</dbReference>
<evidence type="ECO:0000313" key="3">
    <source>
        <dbReference type="EMBL" id="ODM07089.1"/>
    </source>
</evidence>
<dbReference type="PANTHER" id="PTHR48107:SF16">
    <property type="entry name" value="NADPH-DEPENDENT ALDEHYDE REDUCTASE 1, CHLOROPLASTIC"/>
    <property type="match status" value="1"/>
</dbReference>
<dbReference type="InterPro" id="IPR036291">
    <property type="entry name" value="NAD(P)-bd_dom_sf"/>
</dbReference>
<dbReference type="PROSITE" id="PS00061">
    <property type="entry name" value="ADH_SHORT"/>
    <property type="match status" value="1"/>
</dbReference>
<dbReference type="Proteomes" id="UP000094067">
    <property type="component" value="Unassembled WGS sequence"/>
</dbReference>
<dbReference type="InterPro" id="IPR002347">
    <property type="entry name" value="SDR_fam"/>
</dbReference>
<dbReference type="Gene3D" id="3.40.50.720">
    <property type="entry name" value="NAD(P)-binding Rossmann-like Domain"/>
    <property type="match status" value="1"/>
</dbReference>
<dbReference type="Pfam" id="PF13561">
    <property type="entry name" value="adh_short_C2"/>
    <property type="match status" value="1"/>
</dbReference>
<gene>
    <name evidence="3" type="primary">ydaD</name>
    <name evidence="3" type="ORF">BEI61_02979</name>
</gene>
<dbReference type="EMBL" id="MCGH01000002">
    <property type="protein sequence ID" value="ODM07089.1"/>
    <property type="molecule type" value="Genomic_DNA"/>
</dbReference>
<comment type="similarity">
    <text evidence="1">Belongs to the short-chain dehydrogenases/reductases (SDR) family.</text>
</comment>
<dbReference type="AlphaFoldDB" id="A0A1E3AEI6"/>
<keyword evidence="2 3" id="KW-0560">Oxidoreductase</keyword>
<dbReference type="PATRIC" id="fig|1432052.4.peg.3320"/>
<dbReference type="PRINTS" id="PR00080">
    <property type="entry name" value="SDRFAMILY"/>
</dbReference>
<dbReference type="NCBIfam" id="NF005214">
    <property type="entry name" value="PRK06701.1"/>
    <property type="match status" value="1"/>
</dbReference>
<dbReference type="GO" id="GO:0008206">
    <property type="term" value="P:bile acid metabolic process"/>
    <property type="evidence" value="ECO:0007669"/>
    <property type="project" value="UniProtKB-ARBA"/>
</dbReference>
<dbReference type="CDD" id="cd05355">
    <property type="entry name" value="SDR_c1"/>
    <property type="match status" value="1"/>
</dbReference>
<dbReference type="PANTHER" id="PTHR48107">
    <property type="entry name" value="NADPH-DEPENDENT ALDEHYDE REDUCTASE-LIKE PROTEIN, CHLOROPLASTIC-RELATED"/>
    <property type="match status" value="1"/>
</dbReference>
<evidence type="ECO:0000313" key="4">
    <source>
        <dbReference type="Proteomes" id="UP000094067"/>
    </source>
</evidence>
<dbReference type="PRINTS" id="PR00081">
    <property type="entry name" value="GDHRDH"/>
</dbReference>
<reference evidence="3 4" key="1">
    <citation type="submission" date="2016-07" db="EMBL/GenBank/DDBJ databases">
        <title>Characterization of isolates of Eisenbergiella tayi derived from blood cultures, using whole genome sequencing.</title>
        <authorList>
            <person name="Burdz T."/>
            <person name="Wiebe D."/>
            <person name="Huynh C."/>
            <person name="Bernard K."/>
        </authorList>
    </citation>
    <scope>NUCLEOTIDE SEQUENCE [LARGE SCALE GENOMIC DNA]</scope>
    <source>
        <strain evidence="3 4">NML 110608</strain>
    </source>
</reference>
<dbReference type="InterPro" id="IPR020904">
    <property type="entry name" value="Sc_DH/Rdtase_CS"/>
</dbReference>
<dbReference type="EC" id="1.-.-.-" evidence="3"/>
<accession>A0A1E3AEI6</accession>
<dbReference type="SUPFAM" id="SSF51735">
    <property type="entry name" value="NAD(P)-binding Rossmann-fold domains"/>
    <property type="match status" value="1"/>
</dbReference>
<proteinExistence type="inferred from homology"/>
<protein>
    <submittedName>
        <fullName evidence="3">General stress protein 39</fullName>
        <ecNumber evidence="3">1.-.-.-</ecNumber>
    </submittedName>
</protein>
<sequence>MENCNKEEAFPTSFPPQHQCRQPGIEWEMRPRPVFEDPCYTGSCKLKGKTALITGGDSGIGRAAAIAFAKEGANLAIVYLNENEDAKETKKRIEELGRECILLCGDIRRESVCRQMVESTVSEMGSLDILVNNAGVQFPQNNIEDITEEQLRTTFQVNLFPMFFFVKAALSHMKRGDCIVNTASVTAYEGEADLIDYSATKGAIVAFTRSLSLSLADRGIRVNAVAPGPIWTPLIVSSFTAEKVAVFGQDVPMKRAGQPCELAPAYVYLASGDSSYVTGQVIHVNGGTITGS</sequence>
<dbReference type="RefSeq" id="WP_069153472.1">
    <property type="nucleotide sequence ID" value="NZ_CAJLDD010000002.1"/>
</dbReference>
<dbReference type="GO" id="GO:0016614">
    <property type="term" value="F:oxidoreductase activity, acting on CH-OH group of donors"/>
    <property type="evidence" value="ECO:0007669"/>
    <property type="project" value="UniProtKB-ARBA"/>
</dbReference>
<evidence type="ECO:0000256" key="1">
    <source>
        <dbReference type="ARBA" id="ARBA00006484"/>
    </source>
</evidence>
<comment type="caution">
    <text evidence="3">The sequence shown here is derived from an EMBL/GenBank/DDBJ whole genome shotgun (WGS) entry which is preliminary data.</text>
</comment>
<organism evidence="3 4">
    <name type="scientific">Eisenbergiella tayi</name>
    <dbReference type="NCBI Taxonomy" id="1432052"/>
    <lineage>
        <taxon>Bacteria</taxon>
        <taxon>Bacillati</taxon>
        <taxon>Bacillota</taxon>
        <taxon>Clostridia</taxon>
        <taxon>Lachnospirales</taxon>
        <taxon>Lachnospiraceae</taxon>
        <taxon>Eisenbergiella</taxon>
    </lineage>
</organism>
<name>A0A1E3AEI6_9FIRM</name>